<dbReference type="Proteomes" id="UP000645828">
    <property type="component" value="Unassembled WGS sequence"/>
</dbReference>
<reference evidence="1" key="1">
    <citation type="submission" date="2020-12" db="EMBL/GenBank/DDBJ databases">
        <authorList>
            <consortium name="Molecular Ecology Group"/>
        </authorList>
    </citation>
    <scope>NUCLEOTIDE SEQUENCE</scope>
    <source>
        <strain evidence="1">TBG_1078</strain>
    </source>
</reference>
<name>A0A811ZRC3_NYCPR</name>
<dbReference type="EMBL" id="CAJHUB010000773">
    <property type="protein sequence ID" value="CAD7691153.1"/>
    <property type="molecule type" value="Genomic_DNA"/>
</dbReference>
<evidence type="ECO:0000313" key="2">
    <source>
        <dbReference type="Proteomes" id="UP000645828"/>
    </source>
</evidence>
<organism evidence="1 2">
    <name type="scientific">Nyctereutes procyonoides</name>
    <name type="common">Raccoon dog</name>
    <name type="synonym">Canis procyonoides</name>
    <dbReference type="NCBI Taxonomy" id="34880"/>
    <lineage>
        <taxon>Eukaryota</taxon>
        <taxon>Metazoa</taxon>
        <taxon>Chordata</taxon>
        <taxon>Craniata</taxon>
        <taxon>Vertebrata</taxon>
        <taxon>Euteleostomi</taxon>
        <taxon>Mammalia</taxon>
        <taxon>Eutheria</taxon>
        <taxon>Laurasiatheria</taxon>
        <taxon>Carnivora</taxon>
        <taxon>Caniformia</taxon>
        <taxon>Canidae</taxon>
        <taxon>Nyctereutes</taxon>
    </lineage>
</organism>
<keyword evidence="2" id="KW-1185">Reference proteome</keyword>
<comment type="caution">
    <text evidence="1">The sequence shown here is derived from an EMBL/GenBank/DDBJ whole genome shotgun (WGS) entry which is preliminary data.</text>
</comment>
<dbReference type="AlphaFoldDB" id="A0A811ZRC3"/>
<accession>A0A811ZRC3</accession>
<evidence type="ECO:0000313" key="1">
    <source>
        <dbReference type="EMBL" id="CAD7691153.1"/>
    </source>
</evidence>
<sequence>MMGEGGISETSHLILNLQKGRGRAGVCGKHYILFCAFSSFLFISSPLPSRAAFHVSMVTTSIVSLTVKRNLADVSRDPTPSRSYFDSQPPYLPALIFLSFLLLQLPPCTPYPGTGQPFSLAPSGALASAPASRKAHDEPVHAFEHLHSVHFPPRGQPVLLTSLEGRADIETPSHSCSAGHLERQSEGGFLGHLPLPTVPPWNWALFF</sequence>
<proteinExistence type="predicted"/>
<protein>
    <submittedName>
        <fullName evidence="1">(raccoon dog) hypothetical protein</fullName>
    </submittedName>
</protein>
<gene>
    <name evidence="1" type="ORF">NYPRO_LOCUS23947</name>
</gene>